<organism evidence="11 13">
    <name type="scientific">Peronospora farinosa</name>
    <dbReference type="NCBI Taxonomy" id="134698"/>
    <lineage>
        <taxon>Eukaryota</taxon>
        <taxon>Sar</taxon>
        <taxon>Stramenopiles</taxon>
        <taxon>Oomycota</taxon>
        <taxon>Peronosporomycetes</taxon>
        <taxon>Peronosporales</taxon>
        <taxon>Peronosporaceae</taxon>
        <taxon>Peronospora</taxon>
    </lineage>
</organism>
<evidence type="ECO:0000256" key="9">
    <source>
        <dbReference type="SAM" id="MobiDB-lite"/>
    </source>
</evidence>
<name>A0AAV0TBC4_9STRA</name>
<evidence type="ECO:0000256" key="8">
    <source>
        <dbReference type="ARBA" id="ARBA00023242"/>
    </source>
</evidence>
<dbReference type="InterPro" id="IPR042617">
    <property type="entry name" value="CTC1-like"/>
</dbReference>
<dbReference type="Proteomes" id="UP001157938">
    <property type="component" value="Unassembled WGS sequence"/>
</dbReference>
<evidence type="ECO:0000256" key="3">
    <source>
        <dbReference type="ARBA" id="ARBA00006332"/>
    </source>
</evidence>
<dbReference type="GO" id="GO:0010833">
    <property type="term" value="P:telomere maintenance via telomere lengthening"/>
    <property type="evidence" value="ECO:0007669"/>
    <property type="project" value="TreeGrafter"/>
</dbReference>
<comment type="similarity">
    <text evidence="3">Belongs to the CTC1 family.</text>
</comment>
<sequence length="1251" mass="142017">MFLEIHDEKPVLLLPLNDLYTKWTQESVLQVLESSYQTKDPPMYTGLEPWAATSAARVQGDNVNYEVVQSMTGNGDMTTVRKQKTRKRVHVVFGRVTSVSPISRQKDRASCHFFVEIESQPSCIESTTQSTVNVMFTGVHSMRWRLFLRPGKKVLLTDLVKVFSRECEMFLLQTTHECAPGHLPVTDKGSMKTLVMVWNEPESSQMNILKCINDSLDFSKENATRCSGKLLDYEGKVCRLLWDECIELQGHDETRVIVSLFHFPYEQELVRLRIGGILRVYGAHVLRWPTPVGGKFMIGLCPRSHFAITAYGDPGRSCLVKETRPHRSRVQKKWSCLGDFHSQSAVLSMWILELLEVLSAKFFFGEIEQVQLKSSVLSFPGIRRRRAAAQVAKKLQFSLSDDHTRTAMTLGALFLKCHATNADNCITLQLSPREKILTSTRALTIRELQAFGESKLSEKTEARSGSVRGFDELQSIRISAENLDWCLLLACIRGNIDTGDLEVCDRTGSIPLQLYRAETGISHIGERGMYLIQNFDLVVEDYNQIEEVENEDKVPIVFCISCSVGDVEFVSMHEDDFAHNLQEENTAPDAPDDAQEPQELVFLVTHVDALPLSSVRSAGLLAQYRVVHGLVCPIGEGLQSGRFIESMRTAEILVNTERASWYIEKGGCYRVQALKVSLDNVNRGSSQYSFEDLAVELSIDYWKKAMVAEDNNLLCFDSLEQFRCHIGGESSTQERPFRVYRVEDGQLVSTRMKCNSFERERCGLHDICRKANHDVNGVAVVPAKDNGSRGEDAIRTLSAKHLVKHALIEVTVPEYMAMSILSHFLRRSEIVADVSSLLLHPLRSRSQQSGDDGKSVEEGLTENTVEPNLHKPHLVSIVGIITKKKYYWQSNSQQQSFGKVLQTATVGVKRTRECYSSIAGGSRRQLRAIFYVRDLEHLDTVEIRIDASRFSVLGTLQRGNIVEFSRLQGFIARSSYKAFLSWGHLTAARLVLDRVCLPARDAELFGSMPTTFLNDLYHATNIDRMLHRYVVSVMHISYVLLKRKCKLCHQSLQLDKRRGCWKHAEPQSESKYSRDCARRWHQMAPSNPSFRARTYMGTTMRCVIDDGSGQAELFAENDVAWELLMCTDGQRQRFTNILSNYVDELKYFSGRTANESFATSKAERDQEYYQNELRAFVLDTMPSLRSMVVFAQQFYSAKQKESTSVLTFGNDIHITTRTVSLPKLEAKRIDQVHVRNELKRRLVQLQSVVNT</sequence>
<keyword evidence="7" id="KW-0238">DNA-binding</keyword>
<evidence type="ECO:0000256" key="2">
    <source>
        <dbReference type="ARBA" id="ARBA00004574"/>
    </source>
</evidence>
<evidence type="ECO:0000256" key="7">
    <source>
        <dbReference type="ARBA" id="ARBA00023125"/>
    </source>
</evidence>
<evidence type="ECO:0000313" key="12">
    <source>
        <dbReference type="Proteomes" id="UP001157938"/>
    </source>
</evidence>
<dbReference type="Proteomes" id="UP001159659">
    <property type="component" value="Unassembled WGS sequence"/>
</dbReference>
<evidence type="ECO:0000256" key="6">
    <source>
        <dbReference type="ARBA" id="ARBA00022895"/>
    </source>
</evidence>
<dbReference type="AlphaFoldDB" id="A0AAV0TBC4"/>
<keyword evidence="6" id="KW-0779">Telomere</keyword>
<dbReference type="EMBL" id="CANTFK010000606">
    <property type="protein sequence ID" value="CAI5718748.1"/>
    <property type="molecule type" value="Genomic_DNA"/>
</dbReference>
<keyword evidence="5" id="KW-0158">Chromosome</keyword>
<proteinExistence type="inferred from homology"/>
<dbReference type="PANTHER" id="PTHR14865">
    <property type="entry name" value="CST COMPLEX SUBUNIT CTC1"/>
    <property type="match status" value="1"/>
</dbReference>
<keyword evidence="12" id="KW-1185">Reference proteome</keyword>
<reference evidence="10 12" key="1">
    <citation type="submission" date="2021-11" db="EMBL/GenBank/DDBJ databases">
        <authorList>
            <person name="Islam A."/>
            <person name="Islam S."/>
            <person name="Flora M.S."/>
            <person name="Rahman M."/>
            <person name="Ziaur R.M."/>
            <person name="Epstein J.H."/>
            <person name="Hassan M."/>
            <person name="Klassen M."/>
            <person name="Woodard K."/>
            <person name="Webb A."/>
            <person name="Webby R.J."/>
            <person name="El Zowalaty M.E."/>
        </authorList>
    </citation>
    <scope>NUCLEOTIDE SEQUENCE [LARGE SCALE GENOMIC DNA]</scope>
    <source>
        <strain evidence="10">Pf1</strain>
    </source>
</reference>
<evidence type="ECO:0000313" key="11">
    <source>
        <dbReference type="EMBL" id="CAI5718748.1"/>
    </source>
</evidence>
<evidence type="ECO:0000256" key="5">
    <source>
        <dbReference type="ARBA" id="ARBA00022454"/>
    </source>
</evidence>
<comment type="caution">
    <text evidence="11">The sequence shown here is derived from an EMBL/GenBank/DDBJ whole genome shotgun (WGS) entry which is preliminary data.</text>
</comment>
<evidence type="ECO:0000313" key="10">
    <source>
        <dbReference type="EMBL" id="CAH0490223.1"/>
    </source>
</evidence>
<accession>A0AAV0TBC4</accession>
<comment type="subcellular location">
    <subcellularLocation>
        <location evidence="2">Chromosome</location>
        <location evidence="2">Telomere</location>
    </subcellularLocation>
    <subcellularLocation>
        <location evidence="1">Nucleus</location>
    </subcellularLocation>
</comment>
<dbReference type="GO" id="GO:1990879">
    <property type="term" value="C:CST complex"/>
    <property type="evidence" value="ECO:0007669"/>
    <property type="project" value="TreeGrafter"/>
</dbReference>
<gene>
    <name evidence="10" type="ORF">PFR001_LOCUS5579</name>
    <name evidence="11" type="ORF">PFR002_LOCUS3690</name>
</gene>
<evidence type="ECO:0000256" key="4">
    <source>
        <dbReference type="ARBA" id="ARBA00016175"/>
    </source>
</evidence>
<feature type="region of interest" description="Disordered" evidence="9">
    <location>
        <begin position="844"/>
        <end position="865"/>
    </location>
</feature>
<dbReference type="PANTHER" id="PTHR14865:SF2">
    <property type="entry name" value="CST COMPLEX SUBUNIT CTC1"/>
    <property type="match status" value="1"/>
</dbReference>
<dbReference type="GO" id="GO:0042162">
    <property type="term" value="F:telomeric DNA binding"/>
    <property type="evidence" value="ECO:0007669"/>
    <property type="project" value="TreeGrafter"/>
</dbReference>
<evidence type="ECO:0000313" key="13">
    <source>
        <dbReference type="Proteomes" id="UP001159659"/>
    </source>
</evidence>
<protein>
    <recommendedName>
        <fullName evidence="4">CST complex subunit CTC1</fullName>
    </recommendedName>
</protein>
<dbReference type="EMBL" id="CAKLBC010001219">
    <property type="protein sequence ID" value="CAH0490223.1"/>
    <property type="molecule type" value="Genomic_DNA"/>
</dbReference>
<dbReference type="GO" id="GO:0003697">
    <property type="term" value="F:single-stranded DNA binding"/>
    <property type="evidence" value="ECO:0007669"/>
    <property type="project" value="TreeGrafter"/>
</dbReference>
<keyword evidence="8" id="KW-0539">Nucleus</keyword>
<dbReference type="GO" id="GO:0045740">
    <property type="term" value="P:positive regulation of DNA replication"/>
    <property type="evidence" value="ECO:0007669"/>
    <property type="project" value="TreeGrafter"/>
</dbReference>
<reference evidence="11" key="2">
    <citation type="submission" date="2022-12" db="EMBL/GenBank/DDBJ databases">
        <authorList>
            <person name="Webb A."/>
        </authorList>
    </citation>
    <scope>NUCLEOTIDE SEQUENCE</scope>
    <source>
        <strain evidence="11">Pf2</strain>
    </source>
</reference>
<evidence type="ECO:0000256" key="1">
    <source>
        <dbReference type="ARBA" id="ARBA00004123"/>
    </source>
</evidence>